<dbReference type="Proteomes" id="UP000597762">
    <property type="component" value="Unassembled WGS sequence"/>
</dbReference>
<dbReference type="Pfam" id="PF13181">
    <property type="entry name" value="TPR_8"/>
    <property type="match status" value="1"/>
</dbReference>
<keyword evidence="2" id="KW-0472">Membrane</keyword>
<evidence type="ECO:0000313" key="3">
    <source>
        <dbReference type="EMBL" id="CAE1235986.1"/>
    </source>
</evidence>
<reference evidence="3" key="1">
    <citation type="submission" date="2021-01" db="EMBL/GenBank/DDBJ databases">
        <authorList>
            <person name="Li R."/>
            <person name="Bekaert M."/>
        </authorList>
    </citation>
    <scope>NUCLEOTIDE SEQUENCE</scope>
    <source>
        <strain evidence="3">Farmed</strain>
    </source>
</reference>
<evidence type="ECO:0000256" key="2">
    <source>
        <dbReference type="SAM" id="Phobius"/>
    </source>
</evidence>
<keyword evidence="1" id="KW-0802">TPR repeat</keyword>
<dbReference type="InterPro" id="IPR019734">
    <property type="entry name" value="TPR_rpt"/>
</dbReference>
<dbReference type="Pfam" id="PF00515">
    <property type="entry name" value="TPR_1"/>
    <property type="match status" value="1"/>
</dbReference>
<dbReference type="EMBL" id="CAHIKZ030000730">
    <property type="protein sequence ID" value="CAE1235986.1"/>
    <property type="molecule type" value="Genomic_DNA"/>
</dbReference>
<keyword evidence="4" id="KW-1185">Reference proteome</keyword>
<dbReference type="PANTHER" id="PTHR45153">
    <property type="entry name" value="TETRATRICOPEPTIDE REPEAT PROTEIN 16"/>
    <property type="match status" value="1"/>
</dbReference>
<sequence>MHQQRRARPGLDFPRPLIGTTQEETCGSRFNIGTLKHHSFRQSVPKRYQEPKRAPVPHLHGSVKSLSAGGGGEWGRKIFLIQVNSSPGFTLARKYMLGVIASISLSLSLSLSLYSITFWGKEMVANTEKPDKRLFHVDENSVGTCSSHPKSFFHSSLERIRSRKETGKYNNKGSKTLAASANITKLSRFPKWKNEEEKENATFDELRIFSPDSNSENFVASTELAKAVQYNYDDEGYFETAADAEKCKRSNNIMRCQSILDPFVWVTYKAQLAQCSSDESFSVQKTSFALTVKAKYDEQHGDYLYCFQGQVYLDLEMYQNALEAFIKAATLVPDQIVYKAKCCSCLINLKCFDQAWVILNKLLNQNPNNTDLILMKARLYHITGEYSSSFQAIKAVLSQGENSIASMMLEQVTSKAEQFRCEAMNLNIQKQFYPAIKKISLSISLYPTEAKSYLLRGILHRHVEDFNSSIDDLVMALKKCSLTEKENIQKEAQHQLLLTFNDFSLECFAKGFLDEAIQLLNRAIAGEKNEKGLYLNRAECFYQKMKYNFSLQDYQQALELDPNDTSILPKIASVYYVIGVEKYMNRNYEDALKTLTLAIEHAPTTGQYYITRCKCFQMLQKLNCARCDLMIGMQLIPTNKQIIPLLAYLFPSTSFADIMAHPLAIQAKYIVQNLLNRPKSTHYFPPLSNDQSNQNDENCLDSPSVAAKNGFVSRNTKLSTLSNNSISTVDLVWQKKKINCKIQERLKKCKPPKPIDASLDLKPTGPNWINPWKVIHRSTWQRNMLKRRTEDLQVG</sequence>
<keyword evidence="2" id="KW-0812">Transmembrane</keyword>
<evidence type="ECO:0000313" key="4">
    <source>
        <dbReference type="Proteomes" id="UP000597762"/>
    </source>
</evidence>
<dbReference type="SMART" id="SM00028">
    <property type="entry name" value="TPR"/>
    <property type="match status" value="5"/>
</dbReference>
<name>A0A812BJR3_ACAPH</name>
<accession>A0A812BJR3</accession>
<feature type="repeat" description="TPR" evidence="1">
    <location>
        <begin position="302"/>
        <end position="335"/>
    </location>
</feature>
<dbReference type="OrthoDB" id="1926212at2759"/>
<feature type="repeat" description="TPR" evidence="1">
    <location>
        <begin position="531"/>
        <end position="564"/>
    </location>
</feature>
<evidence type="ECO:0000256" key="1">
    <source>
        <dbReference type="PROSITE-ProRule" id="PRU00339"/>
    </source>
</evidence>
<organism evidence="3 4">
    <name type="scientific">Acanthosepion pharaonis</name>
    <name type="common">Pharaoh cuttlefish</name>
    <name type="synonym">Sepia pharaonis</name>
    <dbReference type="NCBI Taxonomy" id="158019"/>
    <lineage>
        <taxon>Eukaryota</taxon>
        <taxon>Metazoa</taxon>
        <taxon>Spiralia</taxon>
        <taxon>Lophotrochozoa</taxon>
        <taxon>Mollusca</taxon>
        <taxon>Cephalopoda</taxon>
        <taxon>Coleoidea</taxon>
        <taxon>Decapodiformes</taxon>
        <taxon>Sepiida</taxon>
        <taxon>Sepiina</taxon>
        <taxon>Sepiidae</taxon>
        <taxon>Acanthosepion</taxon>
    </lineage>
</organism>
<dbReference type="InterPro" id="IPR011990">
    <property type="entry name" value="TPR-like_helical_dom_sf"/>
</dbReference>
<comment type="caution">
    <text evidence="3">The sequence shown here is derived from an EMBL/GenBank/DDBJ whole genome shotgun (WGS) entry which is preliminary data.</text>
</comment>
<proteinExistence type="predicted"/>
<feature type="repeat" description="TPR" evidence="1">
    <location>
        <begin position="572"/>
        <end position="605"/>
    </location>
</feature>
<keyword evidence="2" id="KW-1133">Transmembrane helix</keyword>
<dbReference type="SUPFAM" id="SSF48452">
    <property type="entry name" value="TPR-like"/>
    <property type="match status" value="2"/>
</dbReference>
<dbReference type="Gene3D" id="1.25.40.10">
    <property type="entry name" value="Tetratricopeptide repeat domain"/>
    <property type="match status" value="4"/>
</dbReference>
<gene>
    <name evidence="3" type="ORF">SPHA_20003</name>
</gene>
<feature type="transmembrane region" description="Helical" evidence="2">
    <location>
        <begin position="95"/>
        <end position="119"/>
    </location>
</feature>
<dbReference type="PANTHER" id="PTHR45153:SF1">
    <property type="entry name" value="TETRATRICOPEPTIDE REPEAT PROTEIN 16"/>
    <property type="match status" value="1"/>
</dbReference>
<dbReference type="PROSITE" id="PS50005">
    <property type="entry name" value="TPR"/>
    <property type="match status" value="3"/>
</dbReference>
<dbReference type="AlphaFoldDB" id="A0A812BJR3"/>
<protein>
    <submittedName>
        <fullName evidence="3">Uncharacterized protein</fullName>
    </submittedName>
</protein>